<evidence type="ECO:0000313" key="1">
    <source>
        <dbReference type="EMBL" id="CAI2195910.1"/>
    </source>
</evidence>
<reference evidence="1" key="1">
    <citation type="submission" date="2022-08" db="EMBL/GenBank/DDBJ databases">
        <authorList>
            <person name="Kallberg Y."/>
            <person name="Tangrot J."/>
            <person name="Rosling A."/>
        </authorList>
    </citation>
    <scope>NUCLEOTIDE SEQUENCE</scope>
    <source>
        <strain evidence="1">Wild A</strain>
    </source>
</reference>
<keyword evidence="2" id="KW-1185">Reference proteome</keyword>
<protein>
    <submittedName>
        <fullName evidence="1">11881_t:CDS:1</fullName>
    </submittedName>
</protein>
<sequence>MDESMKVNNLRTLHQIIEDVLRETPDKDNKSVQCFISRMRDRHIREEADAKRLIKKGLTLKPYLYQIPESGKRFEYVVVENNLSERVGDKIEYPEVAR</sequence>
<proteinExistence type="predicted"/>
<dbReference type="OrthoDB" id="2375739at2759"/>
<gene>
    <name evidence="1" type="ORF">FWILDA_LOCUS17313</name>
</gene>
<name>A0A9W4WYJ7_9GLOM</name>
<dbReference type="AlphaFoldDB" id="A0A9W4WYJ7"/>
<comment type="caution">
    <text evidence="1">The sequence shown here is derived from an EMBL/GenBank/DDBJ whole genome shotgun (WGS) entry which is preliminary data.</text>
</comment>
<evidence type="ECO:0000313" key="2">
    <source>
        <dbReference type="Proteomes" id="UP001153678"/>
    </source>
</evidence>
<dbReference type="EMBL" id="CAMKVN010013257">
    <property type="protein sequence ID" value="CAI2195910.1"/>
    <property type="molecule type" value="Genomic_DNA"/>
</dbReference>
<organism evidence="1 2">
    <name type="scientific">Funneliformis geosporum</name>
    <dbReference type="NCBI Taxonomy" id="1117311"/>
    <lineage>
        <taxon>Eukaryota</taxon>
        <taxon>Fungi</taxon>
        <taxon>Fungi incertae sedis</taxon>
        <taxon>Mucoromycota</taxon>
        <taxon>Glomeromycotina</taxon>
        <taxon>Glomeromycetes</taxon>
        <taxon>Glomerales</taxon>
        <taxon>Glomeraceae</taxon>
        <taxon>Funneliformis</taxon>
    </lineage>
</organism>
<dbReference type="Proteomes" id="UP001153678">
    <property type="component" value="Unassembled WGS sequence"/>
</dbReference>
<accession>A0A9W4WYJ7</accession>